<keyword evidence="3" id="KW-1185">Reference proteome</keyword>
<protein>
    <submittedName>
        <fullName evidence="2">Uncharacterized protein</fullName>
    </submittedName>
</protein>
<name>A0AAV9VZD4_9PEZI</name>
<gene>
    <name evidence="2" type="ORF">TWF481_011718</name>
</gene>
<evidence type="ECO:0000256" key="1">
    <source>
        <dbReference type="SAM" id="MobiDB-lite"/>
    </source>
</evidence>
<evidence type="ECO:0000313" key="2">
    <source>
        <dbReference type="EMBL" id="KAK6499147.1"/>
    </source>
</evidence>
<dbReference type="AlphaFoldDB" id="A0AAV9VZD4"/>
<reference evidence="2 3" key="1">
    <citation type="submission" date="2023-08" db="EMBL/GenBank/DDBJ databases">
        <authorList>
            <person name="Palmer J.M."/>
        </authorList>
    </citation>
    <scope>NUCLEOTIDE SEQUENCE [LARGE SCALE GENOMIC DNA]</scope>
    <source>
        <strain evidence="2 3">TWF481</strain>
    </source>
</reference>
<organism evidence="2 3">
    <name type="scientific">Arthrobotrys musiformis</name>
    <dbReference type="NCBI Taxonomy" id="47236"/>
    <lineage>
        <taxon>Eukaryota</taxon>
        <taxon>Fungi</taxon>
        <taxon>Dikarya</taxon>
        <taxon>Ascomycota</taxon>
        <taxon>Pezizomycotina</taxon>
        <taxon>Orbiliomycetes</taxon>
        <taxon>Orbiliales</taxon>
        <taxon>Orbiliaceae</taxon>
        <taxon>Arthrobotrys</taxon>
    </lineage>
</organism>
<proteinExistence type="predicted"/>
<sequence length="522" mass="57469">MSSLFASVSRFADAMKEWYPYAARRPAALYPNHPAPGNPNFCPSIPPNPVPRLGINITTAGSIIVAIEEYQATVRDVRPTAWPSMPYDERQISDIKFHMAAILQTLTVIIPDHLHEVPGPLKETMDCLAQSLMRFETISPDIRGKWRTFNHVEANTSSNTFQEILNLTNMKLRQLRDKAIGETFSSPVIDREEQSVAAMIIESPPRQNRGTTNGVSKSLWKTSLLGISINLNIFGHRKQPVAQEAPRLQPSRASTPVLLQTERPTVRQHNQWEGPHPTPQASETLSVASGPFSYRETTTLPVDIPGLLIDSPETQSYAIDIPYSPVSKHATICPIPIGSPSSSPTHVAIREAAVEYRRKRAAEQACQAKERRKAINRAWIARRAARRAGMNFASVASIPISGTAAAAETQHIENVGQLAEACPFRPPNNMFEFRPPGIRVHFAEFDDTTTRRARNTGAQGTRVRPARIRPAGSDDENVPTAPRVPWGLPAVRTRPSLAGDGFAKQVIPRTVGNPVSLFSLGA</sequence>
<evidence type="ECO:0000313" key="3">
    <source>
        <dbReference type="Proteomes" id="UP001370758"/>
    </source>
</evidence>
<accession>A0AAV9VZD4</accession>
<dbReference type="EMBL" id="JAVHJL010000008">
    <property type="protein sequence ID" value="KAK6499147.1"/>
    <property type="molecule type" value="Genomic_DNA"/>
</dbReference>
<comment type="caution">
    <text evidence="2">The sequence shown here is derived from an EMBL/GenBank/DDBJ whole genome shotgun (WGS) entry which is preliminary data.</text>
</comment>
<dbReference type="Proteomes" id="UP001370758">
    <property type="component" value="Unassembled WGS sequence"/>
</dbReference>
<feature type="region of interest" description="Disordered" evidence="1">
    <location>
        <begin position="468"/>
        <end position="487"/>
    </location>
</feature>